<sequence length="815" mass="86192">MTHCSRRTHGAPERLRRTAVTAALIHACVGTGLAAGALSASATAQAQAIGAESARAYDIPPGSLATALNRFGQQSGVLLSYASDLTRDLQSRGLSGSYTPAGALSALLDGTGLEALRQDSGYTLRQRPSGASRNDISTLASVTVTGKASWGLPEAYAGGQVATGSRLGILGNKDVLDTPFSTTSYTAQAIENQQARTLADVLSNDASIRNTSSTGHGMETFRVRGFDLWMGDLAFNGLYGLAPDAHVPLEMFERVEVLRGPSALLSGMAPQGSVGATVNLVPKRAPDAPLNRVTATYVGDAQFGAHADLARRFGEDKAWGVRVNAVRADGRTGVDGQSKTRTLGALGLDYDRGRVRASLDAYALEDRQDGGSVFMAGFTTAIPKPPDGDTNIYAGAENTVENRALAGRLEYDLAKDWTVHAAAGRRLHRYTGTLRGTYVMVAPNGDFVGALRSGNGYSDTNTGEVGLRGNFQTGPVKHQLVLSTTGLTSVTGIVNAVGANYDSNIYDPAPPPLLGIPPRPPKYQEATLTSHAIADTLSFVDDRLQLTLGVREQRVRSKTFSTVTGAETANYDESAVTPAVGVVVKPWGPGVSLYANYIEGLSQGGTVTDVAAPNYLQVFAPYKSKQMEAGVKWDAGRFLNTVSVFQISKPSLIRNPSTLVYTDDGEQRNRGIEWTTAGEAARGLRVLGGASYTHAVMTRNANAALDGNRAFGVPPWTANLGAEWDLPAVTGLTLTGRLTYTGKHYLDSANRLQAPSFTVADFGTRYATRIGGRNVVLRAMVHNAFDRRYWIGGFADGGAQVGAGRQFLVSASVDF</sequence>
<evidence type="ECO:0000256" key="1">
    <source>
        <dbReference type="ARBA" id="ARBA00004571"/>
    </source>
</evidence>
<keyword evidence="4" id="KW-0410">Iron transport</keyword>
<keyword evidence="10" id="KW-0472">Membrane</keyword>
<dbReference type="PROSITE" id="PS01156">
    <property type="entry name" value="TONB_DEPENDENT_REC_2"/>
    <property type="match status" value="1"/>
</dbReference>
<dbReference type="PROSITE" id="PS52016">
    <property type="entry name" value="TONB_DEPENDENT_REC_3"/>
    <property type="match status" value="1"/>
</dbReference>
<evidence type="ECO:0000256" key="9">
    <source>
        <dbReference type="ARBA" id="ARBA00023077"/>
    </source>
</evidence>
<dbReference type="InterPro" id="IPR010105">
    <property type="entry name" value="TonB_sidphr_rcpt"/>
</dbReference>
<dbReference type="InterPro" id="IPR039426">
    <property type="entry name" value="TonB-dep_rcpt-like"/>
</dbReference>
<dbReference type="InterPro" id="IPR011662">
    <property type="entry name" value="Secretin/TonB_short_N"/>
</dbReference>
<comment type="similarity">
    <text evidence="2">Belongs to the TonB-dependent receptor family.</text>
</comment>
<keyword evidence="9" id="KW-0798">TonB box</keyword>
<reference evidence="13" key="1">
    <citation type="submission" date="2019-03" db="EMBL/GenBank/DDBJ databases">
        <authorList>
            <person name="Danneels B."/>
        </authorList>
    </citation>
    <scope>NUCLEOTIDE SEQUENCE</scope>
</reference>
<keyword evidence="5" id="KW-0812">Transmembrane</keyword>
<dbReference type="Pfam" id="PF00593">
    <property type="entry name" value="TonB_dep_Rec_b-barrel"/>
    <property type="match status" value="1"/>
</dbReference>
<dbReference type="GO" id="GO:0038023">
    <property type="term" value="F:signaling receptor activity"/>
    <property type="evidence" value="ECO:0007669"/>
    <property type="project" value="InterPro"/>
</dbReference>
<dbReference type="Gene3D" id="2.40.170.20">
    <property type="entry name" value="TonB-dependent receptor, beta-barrel domain"/>
    <property type="match status" value="1"/>
</dbReference>
<keyword evidence="3" id="KW-0813">Transport</keyword>
<dbReference type="Pfam" id="PF07660">
    <property type="entry name" value="STN"/>
    <property type="match status" value="1"/>
</dbReference>
<evidence type="ECO:0000256" key="3">
    <source>
        <dbReference type="ARBA" id="ARBA00022448"/>
    </source>
</evidence>
<comment type="subcellular location">
    <subcellularLocation>
        <location evidence="1">Cell outer membrane</location>
        <topology evidence="1">Multi-pass membrane protein</topology>
    </subcellularLocation>
</comment>
<dbReference type="InterPro" id="IPR012910">
    <property type="entry name" value="Plug_dom"/>
</dbReference>
<dbReference type="SUPFAM" id="SSF56935">
    <property type="entry name" value="Porins"/>
    <property type="match status" value="1"/>
</dbReference>
<dbReference type="AlphaFoldDB" id="A0A484SCZ9"/>
<evidence type="ECO:0000313" key="13">
    <source>
        <dbReference type="EMBL" id="VFR59895.1"/>
    </source>
</evidence>
<dbReference type="EMBL" id="CAADID010000007">
    <property type="protein sequence ID" value="VFR59895.1"/>
    <property type="molecule type" value="Genomic_DNA"/>
</dbReference>
<evidence type="ECO:0000256" key="7">
    <source>
        <dbReference type="ARBA" id="ARBA00023004"/>
    </source>
</evidence>
<evidence type="ECO:0000256" key="5">
    <source>
        <dbReference type="ARBA" id="ARBA00022692"/>
    </source>
</evidence>
<dbReference type="InterPro" id="IPR036942">
    <property type="entry name" value="Beta-barrel_TonB_sf"/>
</dbReference>
<dbReference type="Pfam" id="PF07715">
    <property type="entry name" value="Plug"/>
    <property type="match status" value="1"/>
</dbReference>
<gene>
    <name evidence="13" type="ORF">ANT3_2427</name>
</gene>
<dbReference type="GO" id="GO:0009279">
    <property type="term" value="C:cell outer membrane"/>
    <property type="evidence" value="ECO:0007669"/>
    <property type="project" value="UniProtKB-SubCell"/>
</dbReference>
<dbReference type="NCBIfam" id="TIGR01783">
    <property type="entry name" value="TonB-siderophor"/>
    <property type="match status" value="1"/>
</dbReference>
<dbReference type="Gene3D" id="2.170.130.10">
    <property type="entry name" value="TonB-dependent receptor, plug domain"/>
    <property type="match status" value="1"/>
</dbReference>
<protein>
    <submittedName>
        <fullName evidence="13">Ferrichrome-iron receptor</fullName>
    </submittedName>
</protein>
<keyword evidence="7" id="KW-0408">Iron</keyword>
<evidence type="ECO:0000256" key="8">
    <source>
        <dbReference type="ARBA" id="ARBA00023065"/>
    </source>
</evidence>
<evidence type="ECO:0000256" key="6">
    <source>
        <dbReference type="ARBA" id="ARBA00022729"/>
    </source>
</evidence>
<dbReference type="PANTHER" id="PTHR32552">
    <property type="entry name" value="FERRICHROME IRON RECEPTOR-RELATED"/>
    <property type="match status" value="1"/>
</dbReference>
<dbReference type="SMART" id="SM00965">
    <property type="entry name" value="STN"/>
    <property type="match status" value="1"/>
</dbReference>
<name>A0A484SCZ9_9ZZZZ</name>
<dbReference type="InterPro" id="IPR037066">
    <property type="entry name" value="Plug_dom_sf"/>
</dbReference>
<keyword evidence="6" id="KW-0732">Signal</keyword>
<organism evidence="13">
    <name type="scientific">plant metagenome</name>
    <dbReference type="NCBI Taxonomy" id="1297885"/>
    <lineage>
        <taxon>unclassified sequences</taxon>
        <taxon>metagenomes</taxon>
        <taxon>organismal metagenomes</taxon>
    </lineage>
</organism>
<evidence type="ECO:0000256" key="2">
    <source>
        <dbReference type="ARBA" id="ARBA00009810"/>
    </source>
</evidence>
<feature type="domain" description="Secretin/TonB short N-terminal" evidence="12">
    <location>
        <begin position="77"/>
        <end position="127"/>
    </location>
</feature>
<accession>A0A484SCZ9</accession>
<dbReference type="Gene3D" id="3.55.50.30">
    <property type="match status" value="1"/>
</dbReference>
<evidence type="ECO:0000256" key="11">
    <source>
        <dbReference type="ARBA" id="ARBA00023237"/>
    </source>
</evidence>
<dbReference type="GO" id="GO:0015891">
    <property type="term" value="P:siderophore transport"/>
    <property type="evidence" value="ECO:0007669"/>
    <property type="project" value="InterPro"/>
</dbReference>
<evidence type="ECO:0000256" key="4">
    <source>
        <dbReference type="ARBA" id="ARBA00022496"/>
    </source>
</evidence>
<dbReference type="PANTHER" id="PTHR32552:SF82">
    <property type="entry name" value="FCUA PROTEIN"/>
    <property type="match status" value="1"/>
</dbReference>
<keyword evidence="11" id="KW-0998">Cell outer membrane</keyword>
<keyword evidence="13" id="KW-0675">Receptor</keyword>
<dbReference type="GO" id="GO:0015344">
    <property type="term" value="F:siderophore uptake transmembrane transporter activity"/>
    <property type="evidence" value="ECO:0007669"/>
    <property type="project" value="TreeGrafter"/>
</dbReference>
<keyword evidence="8" id="KW-0406">Ion transport</keyword>
<dbReference type="InterPro" id="IPR000531">
    <property type="entry name" value="Beta-barrel_TonB"/>
</dbReference>
<dbReference type="InterPro" id="IPR010917">
    <property type="entry name" value="TonB_rcpt_CS"/>
</dbReference>
<proteinExistence type="inferred from homology"/>
<evidence type="ECO:0000256" key="10">
    <source>
        <dbReference type="ARBA" id="ARBA00023136"/>
    </source>
</evidence>
<evidence type="ECO:0000259" key="12">
    <source>
        <dbReference type="SMART" id="SM00965"/>
    </source>
</evidence>
<dbReference type="CDD" id="cd01347">
    <property type="entry name" value="ligand_gated_channel"/>
    <property type="match status" value="1"/>
</dbReference>